<feature type="region of interest" description="Disordered" evidence="1">
    <location>
        <begin position="1"/>
        <end position="31"/>
    </location>
</feature>
<evidence type="ECO:0000259" key="2">
    <source>
        <dbReference type="SMART" id="SM01054"/>
    </source>
</evidence>
<reference evidence="3" key="2">
    <citation type="submission" date="2021-12" db="EMBL/GenBank/DDBJ databases">
        <title>Resequencing data analysis of finger millet.</title>
        <authorList>
            <person name="Hatakeyama M."/>
            <person name="Aluri S."/>
            <person name="Balachadran M.T."/>
            <person name="Sivarajan S.R."/>
            <person name="Poveda L."/>
            <person name="Shimizu-Inatsugi R."/>
            <person name="Schlapbach R."/>
            <person name="Sreeman S.M."/>
            <person name="Shimizu K.K."/>
        </authorList>
    </citation>
    <scope>NUCLEOTIDE SEQUENCE</scope>
</reference>
<feature type="compositionally biased region" description="Basic and acidic residues" evidence="1">
    <location>
        <begin position="343"/>
        <end position="353"/>
    </location>
</feature>
<evidence type="ECO:0000313" key="4">
    <source>
        <dbReference type="Proteomes" id="UP001054889"/>
    </source>
</evidence>
<dbReference type="GO" id="GO:0005516">
    <property type="term" value="F:calmodulin binding"/>
    <property type="evidence" value="ECO:0007669"/>
    <property type="project" value="InterPro"/>
</dbReference>
<dbReference type="Pfam" id="PF07839">
    <property type="entry name" value="CaM_binding"/>
    <property type="match status" value="1"/>
</dbReference>
<name>A0AAV5F6V4_ELECO</name>
<dbReference type="PANTHER" id="PTHR33349:SF41">
    <property type="entry name" value="EMB|CAB62594.1"/>
    <property type="match status" value="1"/>
</dbReference>
<organism evidence="3 4">
    <name type="scientific">Eleusine coracana subsp. coracana</name>
    <dbReference type="NCBI Taxonomy" id="191504"/>
    <lineage>
        <taxon>Eukaryota</taxon>
        <taxon>Viridiplantae</taxon>
        <taxon>Streptophyta</taxon>
        <taxon>Embryophyta</taxon>
        <taxon>Tracheophyta</taxon>
        <taxon>Spermatophyta</taxon>
        <taxon>Magnoliopsida</taxon>
        <taxon>Liliopsida</taxon>
        <taxon>Poales</taxon>
        <taxon>Poaceae</taxon>
        <taxon>PACMAD clade</taxon>
        <taxon>Chloridoideae</taxon>
        <taxon>Cynodonteae</taxon>
        <taxon>Eleusininae</taxon>
        <taxon>Eleusine</taxon>
    </lineage>
</organism>
<reference evidence="3" key="1">
    <citation type="journal article" date="2018" name="DNA Res.">
        <title>Multiple hybrid de novo genome assembly of finger millet, an orphan allotetraploid crop.</title>
        <authorList>
            <person name="Hatakeyama M."/>
            <person name="Aluri S."/>
            <person name="Balachadran M.T."/>
            <person name="Sivarajan S.R."/>
            <person name="Patrignani A."/>
            <person name="Gruter S."/>
            <person name="Poveda L."/>
            <person name="Shimizu-Inatsugi R."/>
            <person name="Baeten J."/>
            <person name="Francoijs K.J."/>
            <person name="Nataraja K.N."/>
            <person name="Reddy Y.A.N."/>
            <person name="Phadnis S."/>
            <person name="Ravikumar R.L."/>
            <person name="Schlapbach R."/>
            <person name="Sreeman S.M."/>
            <person name="Shimizu K.K."/>
        </authorList>
    </citation>
    <scope>NUCLEOTIDE SEQUENCE</scope>
</reference>
<feature type="compositionally biased region" description="Low complexity" evidence="1">
    <location>
        <begin position="13"/>
        <end position="22"/>
    </location>
</feature>
<feature type="region of interest" description="Disordered" evidence="1">
    <location>
        <begin position="655"/>
        <end position="700"/>
    </location>
</feature>
<evidence type="ECO:0000256" key="1">
    <source>
        <dbReference type="SAM" id="MobiDB-lite"/>
    </source>
</evidence>
<protein>
    <recommendedName>
        <fullName evidence="2">Calmodulin-binding domain-containing protein</fullName>
    </recommendedName>
</protein>
<sequence length="973" mass="105444">MSKALEEASLCGTTPTSSASPPESKKREKTVPHYLRASTGSCHDLCKHGHKNPSEEEVKFSGGRRKKLPTHLNNLALNRSAILDRSKDVRNKSLSLAKSSISLGEAERVAPKLTSSNRKGTASNKNLVPRTTASAEHKILNYDGSKKHSVVAEKAATNLRYSYGVPKCDKKETLPSKVAIYSAKLKIPEKALPEQSRTVDKVTSVKHSLLKRPASSSAELNMVKKVSDTSQASSHHLLYSKDRSTLKAKGKVASPAAVITRVRAKPGQSPMRSSNATTHGKGDSDTSRSSFSMESKLTASVEIQEKLHVTGYSVESIPAQPSLDATECIGNSLPAPLESSRSISDDGMSRGTEKSEAVACEASIEDDTVIELQHSGYSAESIPAPASLDGTECVGNSRLAQEKSSKSISDDDMLGNTEKSEALACEVSIKGDTVIEFQESLDDKEFNVVLHEYPENELAEQNGMDGRALKDEDSQTDDASLCRLPENSTTMEAADAYDPSLTHINSEIEDDQVKINVCVEPLNANGKEEMDIHEDVERSVEILVLKKHVEEPESCLDFASGNAAENDKVDEVLDSRTDNCTSYCNSISETFSDGELLDEPKSVLIELSDSTIQMAAVASVSNEIIESEGLESRIIIPQLPEELSDDEFYEEYDFEFSESDESGTEDAEATINGNRDESVKASDQRPRRMAASQLGDTNETPYKLKFKRGKIVELPPDSSGPRRLKFRRKAANEILNSQSQSARRIYKRSSKDNVVPANPDVQSSSVKLRHQDAQEKKDAQGLFNNVIEETACKLVESRKSKVKALVGAFETVISLQDGKPTSQTVAAFSVAHSLAPSPGPHLHRSPDSGAETAATNDTTGSRGHRRTTGTGYLAPVPLGAQASQVDPTTAGDWEGRGSGDGTGWPEPSQRRRQVGVGSRTWKKRCSRSCISIASNRSANASRLVALSPSVLSSVPVPVIDSCIFPWFNCCKLQ</sequence>
<feature type="region of interest" description="Disordered" evidence="1">
    <location>
        <begin position="334"/>
        <end position="353"/>
    </location>
</feature>
<comment type="caution">
    <text evidence="3">The sequence shown here is derived from an EMBL/GenBank/DDBJ whole genome shotgun (WGS) entry which is preliminary data.</text>
</comment>
<evidence type="ECO:0000313" key="3">
    <source>
        <dbReference type="EMBL" id="GJN30681.1"/>
    </source>
</evidence>
<feature type="region of interest" description="Disordered" evidence="1">
    <location>
        <begin position="749"/>
        <end position="769"/>
    </location>
</feature>
<accession>A0AAV5F6V4</accession>
<feature type="compositionally biased region" description="Basic and acidic residues" evidence="1">
    <location>
        <begin position="674"/>
        <end position="686"/>
    </location>
</feature>
<dbReference type="Proteomes" id="UP001054889">
    <property type="component" value="Unassembled WGS sequence"/>
</dbReference>
<proteinExistence type="predicted"/>
<feature type="compositionally biased region" description="Acidic residues" evidence="1">
    <location>
        <begin position="655"/>
        <end position="668"/>
    </location>
</feature>
<feature type="region of interest" description="Disordered" evidence="1">
    <location>
        <begin position="264"/>
        <end position="293"/>
    </location>
</feature>
<keyword evidence="4" id="KW-1185">Reference proteome</keyword>
<dbReference type="PANTHER" id="PTHR33349">
    <property type="entry name" value="EMB|CAB62594.1"/>
    <property type="match status" value="1"/>
</dbReference>
<dbReference type="InterPro" id="IPR012417">
    <property type="entry name" value="CaM-bd_dom_pln"/>
</dbReference>
<dbReference type="EMBL" id="BQKI01000082">
    <property type="protein sequence ID" value="GJN30681.1"/>
    <property type="molecule type" value="Genomic_DNA"/>
</dbReference>
<feature type="domain" description="Calmodulin-binding" evidence="2">
    <location>
        <begin position="700"/>
        <end position="814"/>
    </location>
</feature>
<dbReference type="SMART" id="SM01054">
    <property type="entry name" value="CaM_binding"/>
    <property type="match status" value="1"/>
</dbReference>
<gene>
    <name evidence="3" type="primary">gb19008</name>
    <name evidence="3" type="ORF">PR202_gb19008</name>
</gene>
<feature type="region of interest" description="Disordered" evidence="1">
    <location>
        <begin position="835"/>
        <end position="919"/>
    </location>
</feature>
<dbReference type="AlphaFoldDB" id="A0AAV5F6V4"/>